<keyword evidence="7" id="KW-0653">Protein transport</keyword>
<gene>
    <name evidence="17" type="ORF">J2T55_001589</name>
</gene>
<name>A0AAE3L4A3_9GAMM</name>
<comment type="similarity">
    <text evidence="2">Belongs to the OXA1/ALB3/YidC family. Type 1 subfamily.</text>
</comment>
<keyword evidence="8 14" id="KW-1133">Transmembrane helix</keyword>
<comment type="subcellular location">
    <subcellularLocation>
        <location evidence="1">Cell membrane</location>
        <topology evidence="1">Multi-pass membrane protein</topology>
    </subcellularLocation>
    <subcellularLocation>
        <location evidence="13">Membrane</location>
        <topology evidence="13">Multi-pass membrane protein</topology>
    </subcellularLocation>
</comment>
<feature type="transmembrane region" description="Helical" evidence="14">
    <location>
        <begin position="436"/>
        <end position="462"/>
    </location>
</feature>
<evidence type="ECO:0000256" key="4">
    <source>
        <dbReference type="ARBA" id="ARBA00022448"/>
    </source>
</evidence>
<evidence type="ECO:0000256" key="6">
    <source>
        <dbReference type="ARBA" id="ARBA00022692"/>
    </source>
</evidence>
<dbReference type="PANTHER" id="PTHR12428">
    <property type="entry name" value="OXA1"/>
    <property type="match status" value="1"/>
</dbReference>
<organism evidence="17 18">
    <name type="scientific">Methylohalomonas lacus</name>
    <dbReference type="NCBI Taxonomy" id="398773"/>
    <lineage>
        <taxon>Bacteria</taxon>
        <taxon>Pseudomonadati</taxon>
        <taxon>Pseudomonadota</taxon>
        <taxon>Gammaproteobacteria</taxon>
        <taxon>Methylohalomonadales</taxon>
        <taxon>Methylohalomonadaceae</taxon>
        <taxon>Methylohalomonas</taxon>
    </lineage>
</organism>
<dbReference type="Pfam" id="PF14849">
    <property type="entry name" value="YidC_periplas"/>
    <property type="match status" value="1"/>
</dbReference>
<feature type="transmembrane region" description="Helical" evidence="14">
    <location>
        <begin position="6"/>
        <end position="23"/>
    </location>
</feature>
<evidence type="ECO:0000256" key="11">
    <source>
        <dbReference type="ARBA" id="ARBA00033245"/>
    </source>
</evidence>
<dbReference type="InterPro" id="IPR047196">
    <property type="entry name" value="YidC_ALB_C"/>
</dbReference>
<dbReference type="EMBL" id="JANUCT010000009">
    <property type="protein sequence ID" value="MCS3903563.1"/>
    <property type="molecule type" value="Genomic_DNA"/>
</dbReference>
<evidence type="ECO:0000256" key="5">
    <source>
        <dbReference type="ARBA" id="ARBA00022475"/>
    </source>
</evidence>
<feature type="transmembrane region" description="Helical" evidence="14">
    <location>
        <begin position="395"/>
        <end position="416"/>
    </location>
</feature>
<keyword evidence="10" id="KW-0143">Chaperone</keyword>
<sequence length="522" mass="57177">MKLTLGGYACLVVTFMIFVTLSAPGKTGNAALLEAHSLNLGWEDANSAITEWQVQSGESEWVSLVTRDAPASVISRHLLLEGFGSAADGSWKATGAGLTFNGTLAGGRLSVRQTLAPVEGEYRLRYRVHIENVSSAPLRSDSDQTLRLHLGPGLGEYPTDGYGIADTLYSFVEPVVSIGKEVRRMSLQEAGDTAVQDLADPEALDWAGLHSRYFALVVAPERGNGVNAIDVRLPDEEAATSLPPRYLPSIVLQVPTQVLKPQESVTREFLIFSGPKSGSALAEGVGDFSGLSFAGMWNWLRGLCICLLTILGLIHSMVPNWGISIILLAVLVRLALYPIAQRAMASQHAFSEVQKTIQPELRDIKNNYRGEEQSERILALYQRYSVSPLAGLKPLLIVLIQIPVFVALFHVLGQAYELRATPFLWIESLAEPDRLFSLGISVPYFGSHFNLLPILLAFTTLLTIKMAPAPAADESARYRQNIFLVIMALGFLVLFYPFPSGMVLYWTVANLLHLAQQYIVEH</sequence>
<dbReference type="RefSeq" id="WP_259055398.1">
    <property type="nucleotide sequence ID" value="NZ_JANUCT010000009.1"/>
</dbReference>
<proteinExistence type="inferred from homology"/>
<dbReference type="NCBIfam" id="TIGR03592">
    <property type="entry name" value="yidC_oxa1_cterm"/>
    <property type="match status" value="1"/>
</dbReference>
<dbReference type="InterPro" id="IPR028053">
    <property type="entry name" value="Membr_insert_YidC_N"/>
</dbReference>
<dbReference type="GO" id="GO:0051205">
    <property type="term" value="P:protein insertion into membrane"/>
    <property type="evidence" value="ECO:0007669"/>
    <property type="project" value="TreeGrafter"/>
</dbReference>
<evidence type="ECO:0000259" key="15">
    <source>
        <dbReference type="Pfam" id="PF02096"/>
    </source>
</evidence>
<evidence type="ECO:0000259" key="16">
    <source>
        <dbReference type="Pfam" id="PF14849"/>
    </source>
</evidence>
<dbReference type="InterPro" id="IPR038221">
    <property type="entry name" value="YidC_periplasmic_sf"/>
</dbReference>
<dbReference type="GO" id="GO:0032977">
    <property type="term" value="F:membrane insertase activity"/>
    <property type="evidence" value="ECO:0007669"/>
    <property type="project" value="InterPro"/>
</dbReference>
<dbReference type="CDD" id="cd20070">
    <property type="entry name" value="5TM_YidC_Alb3"/>
    <property type="match status" value="1"/>
</dbReference>
<dbReference type="InterPro" id="IPR028055">
    <property type="entry name" value="YidC/Oxa/ALB_C"/>
</dbReference>
<dbReference type="AlphaFoldDB" id="A0AAE3L4A3"/>
<keyword evidence="4" id="KW-0813">Transport</keyword>
<accession>A0AAE3L4A3</accession>
<keyword evidence="9 14" id="KW-0472">Membrane</keyword>
<evidence type="ECO:0000256" key="8">
    <source>
        <dbReference type="ARBA" id="ARBA00022989"/>
    </source>
</evidence>
<evidence type="ECO:0000256" key="1">
    <source>
        <dbReference type="ARBA" id="ARBA00004651"/>
    </source>
</evidence>
<comment type="caution">
    <text evidence="17">The sequence shown here is derived from an EMBL/GenBank/DDBJ whole genome shotgun (WGS) entry which is preliminary data.</text>
</comment>
<evidence type="ECO:0000313" key="18">
    <source>
        <dbReference type="Proteomes" id="UP001204445"/>
    </source>
</evidence>
<evidence type="ECO:0000256" key="3">
    <source>
        <dbReference type="ARBA" id="ARBA00015325"/>
    </source>
</evidence>
<evidence type="ECO:0000313" key="17">
    <source>
        <dbReference type="EMBL" id="MCS3903563.1"/>
    </source>
</evidence>
<dbReference type="PRINTS" id="PR01900">
    <property type="entry name" value="YIDCPROTEIN"/>
</dbReference>
<dbReference type="PANTHER" id="PTHR12428:SF65">
    <property type="entry name" value="CYTOCHROME C OXIDASE ASSEMBLY PROTEIN COX18, MITOCHONDRIAL"/>
    <property type="match status" value="1"/>
</dbReference>
<dbReference type="Pfam" id="PF02096">
    <property type="entry name" value="60KD_IMP"/>
    <property type="match status" value="1"/>
</dbReference>
<evidence type="ECO:0000256" key="2">
    <source>
        <dbReference type="ARBA" id="ARBA00010527"/>
    </source>
</evidence>
<feature type="transmembrane region" description="Helical" evidence="14">
    <location>
        <begin position="482"/>
        <end position="506"/>
    </location>
</feature>
<protein>
    <recommendedName>
        <fullName evidence="3">Membrane protein insertase YidC</fullName>
    </recommendedName>
    <alternativeName>
        <fullName evidence="12">Foldase YidC</fullName>
    </alternativeName>
    <alternativeName>
        <fullName evidence="11">Membrane integrase YidC</fullName>
    </alternativeName>
</protein>
<dbReference type="GO" id="GO:0015031">
    <property type="term" value="P:protein transport"/>
    <property type="evidence" value="ECO:0007669"/>
    <property type="project" value="UniProtKB-KW"/>
</dbReference>
<feature type="transmembrane region" description="Helical" evidence="14">
    <location>
        <begin position="321"/>
        <end position="340"/>
    </location>
</feature>
<dbReference type="Gene3D" id="2.70.98.90">
    <property type="match status" value="1"/>
</dbReference>
<evidence type="ECO:0000256" key="10">
    <source>
        <dbReference type="ARBA" id="ARBA00023186"/>
    </source>
</evidence>
<evidence type="ECO:0000256" key="12">
    <source>
        <dbReference type="ARBA" id="ARBA00033342"/>
    </source>
</evidence>
<evidence type="ECO:0000256" key="14">
    <source>
        <dbReference type="SAM" id="Phobius"/>
    </source>
</evidence>
<dbReference type="Proteomes" id="UP001204445">
    <property type="component" value="Unassembled WGS sequence"/>
</dbReference>
<keyword evidence="18" id="KW-1185">Reference proteome</keyword>
<feature type="transmembrane region" description="Helical" evidence="14">
    <location>
        <begin position="298"/>
        <end position="315"/>
    </location>
</feature>
<feature type="domain" description="Membrane insertase YidC/Oxa/ALB C-terminal" evidence="15">
    <location>
        <begin position="321"/>
        <end position="521"/>
    </location>
</feature>
<keyword evidence="5" id="KW-1003">Cell membrane</keyword>
<evidence type="ECO:0000256" key="9">
    <source>
        <dbReference type="ARBA" id="ARBA00023136"/>
    </source>
</evidence>
<evidence type="ECO:0000256" key="7">
    <source>
        <dbReference type="ARBA" id="ARBA00022927"/>
    </source>
</evidence>
<dbReference type="InterPro" id="IPR001708">
    <property type="entry name" value="YidC/ALB3/OXA1/COX18"/>
</dbReference>
<reference evidence="17" key="1">
    <citation type="submission" date="2022-08" db="EMBL/GenBank/DDBJ databases">
        <title>Genomic Encyclopedia of Type Strains, Phase III (KMG-III): the genomes of soil and plant-associated and newly described type strains.</title>
        <authorList>
            <person name="Whitman W."/>
        </authorList>
    </citation>
    <scope>NUCLEOTIDE SEQUENCE</scope>
    <source>
        <strain evidence="17">HMT 1</strain>
    </source>
</reference>
<keyword evidence="6 13" id="KW-0812">Transmembrane</keyword>
<dbReference type="GO" id="GO:0005886">
    <property type="term" value="C:plasma membrane"/>
    <property type="evidence" value="ECO:0007669"/>
    <property type="project" value="UniProtKB-SubCell"/>
</dbReference>
<evidence type="ECO:0000256" key="13">
    <source>
        <dbReference type="RuleBase" id="RU003945"/>
    </source>
</evidence>
<feature type="domain" description="Membrane insertase YidC N-terminal" evidence="16">
    <location>
        <begin position="107"/>
        <end position="285"/>
    </location>
</feature>